<gene>
    <name evidence="9" type="ORF">MUY27_05255</name>
</gene>
<dbReference type="Proteomes" id="UP001139450">
    <property type="component" value="Unassembled WGS sequence"/>
</dbReference>
<evidence type="ECO:0000256" key="1">
    <source>
        <dbReference type="ARBA" id="ARBA00004571"/>
    </source>
</evidence>
<keyword evidence="6" id="KW-0472">Membrane</keyword>
<accession>A0A9X1X2G4</accession>
<evidence type="ECO:0000313" key="9">
    <source>
        <dbReference type="EMBL" id="MCJ8209105.1"/>
    </source>
</evidence>
<evidence type="ECO:0000313" key="10">
    <source>
        <dbReference type="Proteomes" id="UP001139450"/>
    </source>
</evidence>
<keyword evidence="5 8" id="KW-0732">Signal</keyword>
<protein>
    <submittedName>
        <fullName evidence="9">Outer membrane protein transport protein</fullName>
    </submittedName>
</protein>
<keyword evidence="3" id="KW-1134">Transmembrane beta strand</keyword>
<evidence type="ECO:0000256" key="2">
    <source>
        <dbReference type="ARBA" id="ARBA00008163"/>
    </source>
</evidence>
<dbReference type="EMBL" id="JALJEJ010000002">
    <property type="protein sequence ID" value="MCJ8209105.1"/>
    <property type="molecule type" value="Genomic_DNA"/>
</dbReference>
<evidence type="ECO:0000256" key="4">
    <source>
        <dbReference type="ARBA" id="ARBA00022692"/>
    </source>
</evidence>
<dbReference type="GO" id="GO:0015483">
    <property type="term" value="F:long-chain fatty acid transporting porin activity"/>
    <property type="evidence" value="ECO:0007669"/>
    <property type="project" value="TreeGrafter"/>
</dbReference>
<comment type="similarity">
    <text evidence="2">Belongs to the OmpP1/FadL family.</text>
</comment>
<feature type="chain" id="PRO_5040806608" evidence="8">
    <location>
        <begin position="19"/>
        <end position="406"/>
    </location>
</feature>
<organism evidence="9 10">
    <name type="scientific">Mucilaginibacter straminoryzae</name>
    <dbReference type="NCBI Taxonomy" id="2932774"/>
    <lineage>
        <taxon>Bacteria</taxon>
        <taxon>Pseudomonadati</taxon>
        <taxon>Bacteroidota</taxon>
        <taxon>Sphingobacteriia</taxon>
        <taxon>Sphingobacteriales</taxon>
        <taxon>Sphingobacteriaceae</taxon>
        <taxon>Mucilaginibacter</taxon>
    </lineage>
</organism>
<dbReference type="PANTHER" id="PTHR35093">
    <property type="entry name" value="OUTER MEMBRANE PROTEIN NMB0088-RELATED"/>
    <property type="match status" value="1"/>
</dbReference>
<evidence type="ECO:0000256" key="5">
    <source>
        <dbReference type="ARBA" id="ARBA00022729"/>
    </source>
</evidence>
<keyword evidence="4" id="KW-0812">Transmembrane</keyword>
<dbReference type="Gene3D" id="2.40.160.60">
    <property type="entry name" value="Outer membrane protein transport protein (OMPP1/FadL/TodX)"/>
    <property type="match status" value="1"/>
</dbReference>
<feature type="signal peptide" evidence="8">
    <location>
        <begin position="1"/>
        <end position="18"/>
    </location>
</feature>
<dbReference type="RefSeq" id="WP_245128939.1">
    <property type="nucleotide sequence ID" value="NZ_JALJEJ010000002.1"/>
</dbReference>
<keyword evidence="7" id="KW-0998">Cell outer membrane</keyword>
<keyword evidence="10" id="KW-1185">Reference proteome</keyword>
<dbReference type="AlphaFoldDB" id="A0A9X1X2G4"/>
<dbReference type="PANTHER" id="PTHR35093:SF8">
    <property type="entry name" value="OUTER MEMBRANE PROTEIN NMB0088-RELATED"/>
    <property type="match status" value="1"/>
</dbReference>
<evidence type="ECO:0000256" key="8">
    <source>
        <dbReference type="SAM" id="SignalP"/>
    </source>
</evidence>
<evidence type="ECO:0000256" key="3">
    <source>
        <dbReference type="ARBA" id="ARBA00022452"/>
    </source>
</evidence>
<comment type="subcellular location">
    <subcellularLocation>
        <location evidence="1">Cell outer membrane</location>
        <topology evidence="1">Multi-pass membrane protein</topology>
    </subcellularLocation>
</comment>
<evidence type="ECO:0000256" key="6">
    <source>
        <dbReference type="ARBA" id="ARBA00023136"/>
    </source>
</evidence>
<name>A0A9X1X2G4_9SPHI</name>
<proteinExistence type="inferred from homology"/>
<dbReference type="Pfam" id="PF03349">
    <property type="entry name" value="Toluene_X"/>
    <property type="match status" value="1"/>
</dbReference>
<dbReference type="SUPFAM" id="SSF56935">
    <property type="entry name" value="Porins"/>
    <property type="match status" value="1"/>
</dbReference>
<dbReference type="InterPro" id="IPR005017">
    <property type="entry name" value="OMPP1/FadL/TodX"/>
</dbReference>
<comment type="caution">
    <text evidence="9">The sequence shown here is derived from an EMBL/GenBank/DDBJ whole genome shotgun (WGS) entry which is preliminary data.</text>
</comment>
<reference evidence="9" key="1">
    <citation type="submission" date="2022-04" db="EMBL/GenBank/DDBJ databases">
        <title>Mucilaginibacter sp. RS28 isolated from freshwater.</title>
        <authorList>
            <person name="Ko S.-R."/>
        </authorList>
    </citation>
    <scope>NUCLEOTIDE SEQUENCE</scope>
    <source>
        <strain evidence="9">RS28</strain>
    </source>
</reference>
<evidence type="ECO:0000256" key="7">
    <source>
        <dbReference type="ARBA" id="ARBA00023237"/>
    </source>
</evidence>
<dbReference type="GO" id="GO:0009279">
    <property type="term" value="C:cell outer membrane"/>
    <property type="evidence" value="ECO:0007669"/>
    <property type="project" value="UniProtKB-SubCell"/>
</dbReference>
<sequence length="406" mass="43790">MRRLLLLLLALVPAIAFAQGFQVNLGGQKQIGMGHTGTGLVQDGASIFFNPGAVAMLPENSIQAGISPLFFKSAFNPSGSNTVYHNANKVATPFNAYAVWGPKNGFWKFGLGVYTPFGGLTDWGNSWSGKYVLESLNLKAIYVQPTISIRLANWVSIGGGFVYNHGSVDLTRAIPVSGADGQDGQAQLKGGGNGYGWNAGVFFKATGFTAGVSYRSKVKTTIDGGDAFFTVPASLQANFPQPNTFTASIPLPSTTSVGFGIYPTNKLTLALDVNYVHWSVYKVLAFDYAKNTSTLQDTYSPRNYKDAASFRVGGQYKTTDKLALRVGGGYALTSVRDGYVTPEAPDANRYYFTAGAGYKLSRHFDIDASFEFEKVLSRNQTNIESNLSGTFNTQVYIPGVALTYHW</sequence>